<dbReference type="PANTHER" id="PTHR46644:SF2">
    <property type="entry name" value="DNA REPAIR PROTEIN XRCC2"/>
    <property type="match status" value="1"/>
</dbReference>
<organism evidence="2 3">
    <name type="scientific">Plectus sambesii</name>
    <dbReference type="NCBI Taxonomy" id="2011161"/>
    <lineage>
        <taxon>Eukaryota</taxon>
        <taxon>Metazoa</taxon>
        <taxon>Ecdysozoa</taxon>
        <taxon>Nematoda</taxon>
        <taxon>Chromadorea</taxon>
        <taxon>Plectida</taxon>
        <taxon>Plectina</taxon>
        <taxon>Plectoidea</taxon>
        <taxon>Plectidae</taxon>
        <taxon>Plectus</taxon>
    </lineage>
</organism>
<proteinExistence type="predicted"/>
<evidence type="ECO:0000313" key="3">
    <source>
        <dbReference type="WBParaSite" id="PSAMB.scaffold3686size17257.g22217.t1"/>
    </source>
</evidence>
<dbReference type="WBParaSite" id="PSAMB.scaffold3686size17257.g22217.t1">
    <property type="protein sequence ID" value="PSAMB.scaffold3686size17257.g22217.t1"/>
    <property type="gene ID" value="PSAMB.scaffold3686size17257.g22217"/>
</dbReference>
<protein>
    <submittedName>
        <fullName evidence="3">AAA+ ATPase domain-containing protein</fullName>
    </submittedName>
</protein>
<dbReference type="InterPro" id="IPR030547">
    <property type="entry name" value="XRCC2"/>
</dbReference>
<dbReference type="InterPro" id="IPR003593">
    <property type="entry name" value="AAA+_ATPase"/>
</dbReference>
<dbReference type="GO" id="GO:0000724">
    <property type="term" value="P:double-strand break repair via homologous recombination"/>
    <property type="evidence" value="ECO:0007669"/>
    <property type="project" value="InterPro"/>
</dbReference>
<keyword evidence="2" id="KW-1185">Reference proteome</keyword>
<dbReference type="GO" id="GO:0005657">
    <property type="term" value="C:replication fork"/>
    <property type="evidence" value="ECO:0007669"/>
    <property type="project" value="InterPro"/>
</dbReference>
<dbReference type="Proteomes" id="UP000887566">
    <property type="component" value="Unplaced"/>
</dbReference>
<dbReference type="GO" id="GO:0033063">
    <property type="term" value="C:Rad51B-Rad51C-Rad51D-XRCC2 complex"/>
    <property type="evidence" value="ECO:0007669"/>
    <property type="project" value="InterPro"/>
</dbReference>
<dbReference type="GO" id="GO:0003677">
    <property type="term" value="F:DNA binding"/>
    <property type="evidence" value="ECO:0007669"/>
    <property type="project" value="InterPro"/>
</dbReference>
<dbReference type="InterPro" id="IPR027417">
    <property type="entry name" value="P-loop_NTPase"/>
</dbReference>
<sequence length="280" mass="31150">METETAAEMLGRLRSIEEERVKLTVLPDIQPGRLLELLGEPGSGKSQLLMTTVVECVSQHANHRVLLIDLDGKLSVLRLVGMVEASVSTSSPVDCSSDQSTTAFDQAVASALKRITVITPRGAEDALKILDRIDELYWDRSDEKESRLALLCIDGIDALLDVDDQQDVDQLVSRIAQCAREYHIPAIVSRRLFRRYEEDTESTGNGDEANRRSETIAVGYLGKTWTYVVNCSIRLQPLTREGEDDLNLVRAIVTNIVTEEKNQMVLSISENGVQLYQSSE</sequence>
<dbReference type="PANTHER" id="PTHR46644">
    <property type="entry name" value="DNA REPAIR PROTEIN XRCC2"/>
    <property type="match status" value="1"/>
</dbReference>
<evidence type="ECO:0000259" key="1">
    <source>
        <dbReference type="SMART" id="SM00382"/>
    </source>
</evidence>
<dbReference type="AlphaFoldDB" id="A0A914WBZ2"/>
<dbReference type="GO" id="GO:0005524">
    <property type="term" value="F:ATP binding"/>
    <property type="evidence" value="ECO:0007669"/>
    <property type="project" value="InterPro"/>
</dbReference>
<name>A0A914WBZ2_9BILA</name>
<dbReference type="Gene3D" id="3.40.50.300">
    <property type="entry name" value="P-loop containing nucleotide triphosphate hydrolases"/>
    <property type="match status" value="1"/>
</dbReference>
<accession>A0A914WBZ2</accession>
<feature type="domain" description="AAA+ ATPase" evidence="1">
    <location>
        <begin position="31"/>
        <end position="202"/>
    </location>
</feature>
<reference evidence="3" key="1">
    <citation type="submission" date="2022-11" db="UniProtKB">
        <authorList>
            <consortium name="WormBaseParasite"/>
        </authorList>
    </citation>
    <scope>IDENTIFICATION</scope>
</reference>
<dbReference type="SMART" id="SM00382">
    <property type="entry name" value="AAA"/>
    <property type="match status" value="1"/>
</dbReference>
<dbReference type="InterPro" id="IPR002543">
    <property type="entry name" value="FtsK_dom"/>
</dbReference>
<evidence type="ECO:0000313" key="2">
    <source>
        <dbReference type="Proteomes" id="UP000887566"/>
    </source>
</evidence>
<dbReference type="Pfam" id="PF01580">
    <property type="entry name" value="FtsK_SpoIIIE"/>
    <property type="match status" value="1"/>
</dbReference>
<dbReference type="SUPFAM" id="SSF52540">
    <property type="entry name" value="P-loop containing nucleoside triphosphate hydrolases"/>
    <property type="match status" value="1"/>
</dbReference>